<dbReference type="SUPFAM" id="SSF55031">
    <property type="entry name" value="Bacterial exopeptidase dimerisation domain"/>
    <property type="match status" value="1"/>
</dbReference>
<dbReference type="Gene3D" id="3.40.630.10">
    <property type="entry name" value="Zn peptidases"/>
    <property type="match status" value="1"/>
</dbReference>
<keyword evidence="1" id="KW-0479">Metal-binding</keyword>
<dbReference type="SUPFAM" id="SSF53187">
    <property type="entry name" value="Zn-dependent exopeptidases"/>
    <property type="match status" value="1"/>
</dbReference>
<dbReference type="Gene3D" id="3.30.70.360">
    <property type="match status" value="1"/>
</dbReference>
<evidence type="ECO:0000313" key="4">
    <source>
        <dbReference type="EMBL" id="CAD8649396.1"/>
    </source>
</evidence>
<proteinExistence type="predicted"/>
<dbReference type="PANTHER" id="PTHR43808:SF3">
    <property type="entry name" value="ACETYLORNITHINE DEACETYLASE"/>
    <property type="match status" value="1"/>
</dbReference>
<sequence length="437" mass="48351">MAAKVCSGVKFDDDAFVDLLEKLIGESKHLQNHPPHSVPKEDRAVRHVMDVLRPYTTDEGGPLEVKHIAYHEGRGNVIITYPGEEGGPIMSFVGCHMDVVPANPETWDTDPFKLIVEGDKLIGRGTTDCLGHVSLVTQLFAQLAKQRPKLKITVVGVLIANEENSRNLGVGVDELVRQGEMDHLKNGPLFWVDTADKCPCIGTGGIATWTLRATGRLFHSGIPHHAINPIELNMEALAEIQRRFYEDFPPHPQEAVYGFRTCSTIKPTQVHYPTGSVNQIPGEMSISGDLRITPFYDVYEVKQRVTSYVEDINKDVTRLPCRGPVSKYELPEEGLKGTVEITWGEGVSPGYASKLDSPGFYELCGAFTDVLGSCQPMAITGSLPCIKDLQDEGYDVQTTGFGLMRTYHANNEYAFLSDFRDGFNVLLRLVERMDNAA</sequence>
<dbReference type="InterPro" id="IPR050072">
    <property type="entry name" value="Peptidase_M20A"/>
</dbReference>
<dbReference type="InterPro" id="IPR002933">
    <property type="entry name" value="Peptidase_M20"/>
</dbReference>
<keyword evidence="2" id="KW-0378">Hydrolase</keyword>
<dbReference type="GO" id="GO:0046872">
    <property type="term" value="F:metal ion binding"/>
    <property type="evidence" value="ECO:0007669"/>
    <property type="project" value="UniProtKB-KW"/>
</dbReference>
<evidence type="ECO:0000256" key="1">
    <source>
        <dbReference type="ARBA" id="ARBA00022723"/>
    </source>
</evidence>
<evidence type="ECO:0000259" key="3">
    <source>
        <dbReference type="Pfam" id="PF07687"/>
    </source>
</evidence>
<dbReference type="Pfam" id="PF07687">
    <property type="entry name" value="M20_dimer"/>
    <property type="match status" value="1"/>
</dbReference>
<dbReference type="AlphaFoldDB" id="A0A7S0MRQ4"/>
<feature type="domain" description="Peptidase M20 dimerisation" evidence="3">
    <location>
        <begin position="201"/>
        <end position="315"/>
    </location>
</feature>
<protein>
    <recommendedName>
        <fullName evidence="3">Peptidase M20 dimerisation domain-containing protein</fullName>
    </recommendedName>
</protein>
<feature type="non-terminal residue" evidence="4">
    <location>
        <position position="437"/>
    </location>
</feature>
<dbReference type="PANTHER" id="PTHR43808">
    <property type="entry name" value="ACETYLORNITHINE DEACETYLASE"/>
    <property type="match status" value="1"/>
</dbReference>
<gene>
    <name evidence="4" type="ORF">POBO1169_LOCUS1033</name>
</gene>
<dbReference type="GO" id="GO:0016787">
    <property type="term" value="F:hydrolase activity"/>
    <property type="evidence" value="ECO:0007669"/>
    <property type="project" value="UniProtKB-KW"/>
</dbReference>
<dbReference type="InterPro" id="IPR011650">
    <property type="entry name" value="Peptidase_M20_dimer"/>
</dbReference>
<name>A0A7S0MRQ4_9CHLO</name>
<accession>A0A7S0MRQ4</accession>
<dbReference type="EMBL" id="HBFA01002076">
    <property type="protein sequence ID" value="CAD8649396.1"/>
    <property type="molecule type" value="Transcribed_RNA"/>
</dbReference>
<dbReference type="Pfam" id="PF01546">
    <property type="entry name" value="Peptidase_M20"/>
    <property type="match status" value="1"/>
</dbReference>
<reference evidence="4" key="1">
    <citation type="submission" date="2021-01" db="EMBL/GenBank/DDBJ databases">
        <authorList>
            <person name="Corre E."/>
            <person name="Pelletier E."/>
            <person name="Niang G."/>
            <person name="Scheremetjew M."/>
            <person name="Finn R."/>
            <person name="Kale V."/>
            <person name="Holt S."/>
            <person name="Cochrane G."/>
            <person name="Meng A."/>
            <person name="Brown T."/>
            <person name="Cohen L."/>
        </authorList>
    </citation>
    <scope>NUCLEOTIDE SEQUENCE</scope>
    <source>
        <strain evidence="4">CCMP722</strain>
    </source>
</reference>
<dbReference type="InterPro" id="IPR036264">
    <property type="entry name" value="Bact_exopeptidase_dim_dom"/>
</dbReference>
<evidence type="ECO:0000256" key="2">
    <source>
        <dbReference type="ARBA" id="ARBA00022801"/>
    </source>
</evidence>
<organism evidence="4">
    <name type="scientific">Pyramimonas obovata</name>
    <dbReference type="NCBI Taxonomy" id="1411642"/>
    <lineage>
        <taxon>Eukaryota</taxon>
        <taxon>Viridiplantae</taxon>
        <taxon>Chlorophyta</taxon>
        <taxon>Pyramimonadophyceae</taxon>
        <taxon>Pyramimonadales</taxon>
        <taxon>Pyramimonadaceae</taxon>
        <taxon>Pyramimonas</taxon>
        <taxon>Pyramimonas incertae sedis</taxon>
    </lineage>
</organism>